<evidence type="ECO:0000313" key="2">
    <source>
        <dbReference type="Proteomes" id="UP000828390"/>
    </source>
</evidence>
<reference evidence="1" key="2">
    <citation type="submission" date="2020-11" db="EMBL/GenBank/DDBJ databases">
        <authorList>
            <person name="McCartney M.A."/>
            <person name="Auch B."/>
            <person name="Kono T."/>
            <person name="Mallez S."/>
            <person name="Becker A."/>
            <person name="Gohl D.M."/>
            <person name="Silverstein K.A.T."/>
            <person name="Koren S."/>
            <person name="Bechman K.B."/>
            <person name="Herman A."/>
            <person name="Abrahante J.E."/>
            <person name="Garbe J."/>
        </authorList>
    </citation>
    <scope>NUCLEOTIDE SEQUENCE</scope>
    <source>
        <strain evidence="1">Duluth1</strain>
        <tissue evidence="1">Whole animal</tissue>
    </source>
</reference>
<evidence type="ECO:0000313" key="1">
    <source>
        <dbReference type="EMBL" id="KAH3875659.1"/>
    </source>
</evidence>
<protein>
    <submittedName>
        <fullName evidence="1">Uncharacterized protein</fullName>
    </submittedName>
</protein>
<name>A0A9D4MGF7_DREPO</name>
<organism evidence="1 2">
    <name type="scientific">Dreissena polymorpha</name>
    <name type="common">Zebra mussel</name>
    <name type="synonym">Mytilus polymorpha</name>
    <dbReference type="NCBI Taxonomy" id="45954"/>
    <lineage>
        <taxon>Eukaryota</taxon>
        <taxon>Metazoa</taxon>
        <taxon>Spiralia</taxon>
        <taxon>Lophotrochozoa</taxon>
        <taxon>Mollusca</taxon>
        <taxon>Bivalvia</taxon>
        <taxon>Autobranchia</taxon>
        <taxon>Heteroconchia</taxon>
        <taxon>Euheterodonta</taxon>
        <taxon>Imparidentia</taxon>
        <taxon>Neoheterodontei</taxon>
        <taxon>Myida</taxon>
        <taxon>Dreissenoidea</taxon>
        <taxon>Dreissenidae</taxon>
        <taxon>Dreissena</taxon>
    </lineage>
</organism>
<sequence>MQALNAAATVFNPTVDMSDAVQQTLENKIRQLRTPADWLHPIPPPLPHNFDVMPLVMAAYYGTPTSAPPNAAAMAAAAPVPHPRANPGPPTAIRRGMRTDPNPVTTDVNHALIQSLVNNQSPATREALLRALLLVPNTPTSGGGNFPTGPLRTNSNPWPNPQTAGNTQLTGFGGNAFGQLTNPGNAQHSVQPRSMIGTTPPTQIITQTADPFFSNNPNSWWF</sequence>
<reference evidence="1" key="1">
    <citation type="journal article" date="2019" name="bioRxiv">
        <title>The Genome of the Zebra Mussel, Dreissena polymorpha: A Resource for Invasive Species Research.</title>
        <authorList>
            <person name="McCartney M.A."/>
            <person name="Auch B."/>
            <person name="Kono T."/>
            <person name="Mallez S."/>
            <person name="Zhang Y."/>
            <person name="Obille A."/>
            <person name="Becker A."/>
            <person name="Abrahante J.E."/>
            <person name="Garbe J."/>
            <person name="Badalamenti J.P."/>
            <person name="Herman A."/>
            <person name="Mangelson H."/>
            <person name="Liachko I."/>
            <person name="Sullivan S."/>
            <person name="Sone E.D."/>
            <person name="Koren S."/>
            <person name="Silverstein K.A.T."/>
            <person name="Beckman K.B."/>
            <person name="Gohl D.M."/>
        </authorList>
    </citation>
    <scope>NUCLEOTIDE SEQUENCE</scope>
    <source>
        <strain evidence="1">Duluth1</strain>
        <tissue evidence="1">Whole animal</tissue>
    </source>
</reference>
<keyword evidence="2" id="KW-1185">Reference proteome</keyword>
<dbReference type="EMBL" id="JAIWYP010000002">
    <property type="protein sequence ID" value="KAH3875659.1"/>
    <property type="molecule type" value="Genomic_DNA"/>
</dbReference>
<comment type="caution">
    <text evidence="1">The sequence shown here is derived from an EMBL/GenBank/DDBJ whole genome shotgun (WGS) entry which is preliminary data.</text>
</comment>
<proteinExistence type="predicted"/>
<accession>A0A9D4MGF7</accession>
<dbReference type="Proteomes" id="UP000828390">
    <property type="component" value="Unassembled WGS sequence"/>
</dbReference>
<dbReference type="AlphaFoldDB" id="A0A9D4MGF7"/>
<gene>
    <name evidence="1" type="ORF">DPMN_038932</name>
</gene>